<keyword evidence="1" id="KW-0472">Membrane</keyword>
<dbReference type="InParanoid" id="T1FIJ6"/>
<dbReference type="EnsemblMetazoa" id="HelroT182653">
    <property type="protein sequence ID" value="HelroP182653"/>
    <property type="gene ID" value="HelroG182653"/>
</dbReference>
<dbReference type="CTD" id="20208645"/>
<keyword evidence="1" id="KW-0812">Transmembrane</keyword>
<dbReference type="EMBL" id="AMQM01008303">
    <property type="status" value="NOT_ANNOTATED_CDS"/>
    <property type="molecule type" value="Genomic_DNA"/>
</dbReference>
<dbReference type="AlphaFoldDB" id="T1FIJ6"/>
<dbReference type="EMBL" id="KB097754">
    <property type="protein sequence ID" value="ESN90245.1"/>
    <property type="molecule type" value="Genomic_DNA"/>
</dbReference>
<gene>
    <name evidence="3" type="primary">20208645</name>
    <name evidence="2" type="ORF">HELRODRAFT_182653</name>
</gene>
<organism evidence="3 4">
    <name type="scientific">Helobdella robusta</name>
    <name type="common">Californian leech</name>
    <dbReference type="NCBI Taxonomy" id="6412"/>
    <lineage>
        <taxon>Eukaryota</taxon>
        <taxon>Metazoa</taxon>
        <taxon>Spiralia</taxon>
        <taxon>Lophotrochozoa</taxon>
        <taxon>Annelida</taxon>
        <taxon>Clitellata</taxon>
        <taxon>Hirudinea</taxon>
        <taxon>Rhynchobdellida</taxon>
        <taxon>Glossiphoniidae</taxon>
        <taxon>Helobdella</taxon>
    </lineage>
</organism>
<evidence type="ECO:0000313" key="3">
    <source>
        <dbReference type="EnsemblMetazoa" id="HelroP182653"/>
    </source>
</evidence>
<reference evidence="2 4" key="2">
    <citation type="journal article" date="2013" name="Nature">
        <title>Insights into bilaterian evolution from three spiralian genomes.</title>
        <authorList>
            <person name="Simakov O."/>
            <person name="Marletaz F."/>
            <person name="Cho S.J."/>
            <person name="Edsinger-Gonzales E."/>
            <person name="Havlak P."/>
            <person name="Hellsten U."/>
            <person name="Kuo D.H."/>
            <person name="Larsson T."/>
            <person name="Lv J."/>
            <person name="Arendt D."/>
            <person name="Savage R."/>
            <person name="Osoegawa K."/>
            <person name="de Jong P."/>
            <person name="Grimwood J."/>
            <person name="Chapman J.A."/>
            <person name="Shapiro H."/>
            <person name="Aerts A."/>
            <person name="Otillar R.P."/>
            <person name="Terry A.Y."/>
            <person name="Boore J.L."/>
            <person name="Grigoriev I.V."/>
            <person name="Lindberg D.R."/>
            <person name="Seaver E.C."/>
            <person name="Weisblat D.A."/>
            <person name="Putnam N.H."/>
            <person name="Rokhsar D.S."/>
        </authorList>
    </citation>
    <scope>NUCLEOTIDE SEQUENCE</scope>
</reference>
<dbReference type="RefSeq" id="XP_009031635.1">
    <property type="nucleotide sequence ID" value="XM_009033387.1"/>
</dbReference>
<sequence>MILPELFHYRCVKILSSAPPPIPVLTKIRVYCIENCNFYSNCKPIGHVQDGRSGEDTKYDSIKSKWLCSETEHSSSWCKTSYYPNNLYWFPPTLCKKNEESFHNSTFFPFVVNVSDEKVHWMWRQCYAYERAATIKWHCILKQENGQPEIWKIVLVPLGCVGLFFVIMIFSFWFANRQNQRLSGFQDYEQNMLHPRIRFIHGYASRKPGGRGHYMKRDDQFYYYFDLQKKTKSKAPVT</sequence>
<reference evidence="3" key="3">
    <citation type="submission" date="2015-06" db="UniProtKB">
        <authorList>
            <consortium name="EnsemblMetazoa"/>
        </authorList>
    </citation>
    <scope>IDENTIFICATION</scope>
</reference>
<proteinExistence type="predicted"/>
<dbReference type="GeneID" id="20208645"/>
<evidence type="ECO:0000256" key="1">
    <source>
        <dbReference type="SAM" id="Phobius"/>
    </source>
</evidence>
<evidence type="ECO:0000313" key="4">
    <source>
        <dbReference type="Proteomes" id="UP000015101"/>
    </source>
</evidence>
<feature type="transmembrane region" description="Helical" evidence="1">
    <location>
        <begin position="150"/>
        <end position="175"/>
    </location>
</feature>
<keyword evidence="4" id="KW-1185">Reference proteome</keyword>
<evidence type="ECO:0000313" key="2">
    <source>
        <dbReference type="EMBL" id="ESN90245.1"/>
    </source>
</evidence>
<accession>T1FIJ6</accession>
<reference evidence="4" key="1">
    <citation type="submission" date="2012-12" db="EMBL/GenBank/DDBJ databases">
        <authorList>
            <person name="Hellsten U."/>
            <person name="Grimwood J."/>
            <person name="Chapman J.A."/>
            <person name="Shapiro H."/>
            <person name="Aerts A."/>
            <person name="Otillar R.P."/>
            <person name="Terry A.Y."/>
            <person name="Boore J.L."/>
            <person name="Simakov O."/>
            <person name="Marletaz F."/>
            <person name="Cho S.-J."/>
            <person name="Edsinger-Gonzales E."/>
            <person name="Havlak P."/>
            <person name="Kuo D.-H."/>
            <person name="Larsson T."/>
            <person name="Lv J."/>
            <person name="Arendt D."/>
            <person name="Savage R."/>
            <person name="Osoegawa K."/>
            <person name="de Jong P."/>
            <person name="Lindberg D.R."/>
            <person name="Seaver E.C."/>
            <person name="Weisblat D.A."/>
            <person name="Putnam N.H."/>
            <person name="Grigoriev I.V."/>
            <person name="Rokhsar D.S."/>
        </authorList>
    </citation>
    <scope>NUCLEOTIDE SEQUENCE</scope>
</reference>
<keyword evidence="1" id="KW-1133">Transmembrane helix</keyword>
<dbReference type="Proteomes" id="UP000015101">
    <property type="component" value="Unassembled WGS sequence"/>
</dbReference>
<dbReference type="HOGENOM" id="CLU_1166973_0_0_1"/>
<protein>
    <submittedName>
        <fullName evidence="2 3">Uncharacterized protein</fullName>
    </submittedName>
</protein>
<name>T1FIJ6_HELRO</name>
<dbReference type="KEGG" id="hro:HELRODRAFT_182653"/>